<evidence type="ECO:0000313" key="3">
    <source>
        <dbReference type="EMBL" id="RDY24776.1"/>
    </source>
</evidence>
<dbReference type="EMBL" id="NOJZ02000001">
    <property type="protein sequence ID" value="RDY24776.1"/>
    <property type="molecule type" value="Genomic_DNA"/>
</dbReference>
<dbReference type="OrthoDB" id="305468at2"/>
<evidence type="ECO:0000313" key="4">
    <source>
        <dbReference type="Proteomes" id="UP000243494"/>
    </source>
</evidence>
<dbReference type="PANTHER" id="PTHR33392:SF6">
    <property type="entry name" value="POLYISOPRENYL-TEICHOIC ACID--PEPTIDOGLYCAN TEICHOIC ACID TRANSFERASE TAGU"/>
    <property type="match status" value="1"/>
</dbReference>
<protein>
    <submittedName>
        <fullName evidence="3">LytR family transcriptional regulator</fullName>
    </submittedName>
</protein>
<comment type="similarity">
    <text evidence="1">Belongs to the LytR/CpsA/Psr (LCP) family.</text>
</comment>
<dbReference type="InterPro" id="IPR050922">
    <property type="entry name" value="LytR/CpsA/Psr_CW_biosynth"/>
</dbReference>
<dbReference type="PANTHER" id="PTHR33392">
    <property type="entry name" value="POLYISOPRENYL-TEICHOIC ACID--PEPTIDOGLYCAN TEICHOIC ACID TRANSFERASE TAGU"/>
    <property type="match status" value="1"/>
</dbReference>
<reference evidence="3 4" key="1">
    <citation type="journal article" date="2017" name="Genome Announc.">
        <title>Draft Genome Sequence of Romboutsia maritimum sp. nov. Strain CCRI-22766(T), Isolated from Coastal Estuarine Mud.</title>
        <authorList>
            <person name="Maheux A.F."/>
            <person name="Boudreau D.K."/>
            <person name="Berube E."/>
            <person name="Boissinot M."/>
            <person name="Raymond F."/>
            <person name="Brodeur S."/>
            <person name="Corbeil J."/>
            <person name="Brightwell G."/>
            <person name="Broda D."/>
            <person name="Omar R.F."/>
            <person name="Bergeron M.G."/>
        </authorList>
    </citation>
    <scope>NUCLEOTIDE SEQUENCE [LARGE SCALE GENOMIC DNA]</scope>
    <source>
        <strain evidence="3 4">CCRI-22766</strain>
    </source>
</reference>
<accession>A0A371IWC0</accession>
<dbReference type="Gene3D" id="3.40.630.190">
    <property type="entry name" value="LCP protein"/>
    <property type="match status" value="1"/>
</dbReference>
<dbReference type="RefSeq" id="WP_095404864.1">
    <property type="nucleotide sequence ID" value="NZ_NOJZ02000001.1"/>
</dbReference>
<sequence length="297" mass="34017">MTNKKNLLVLFISLIIFFSTQSIYALKQDDLHEKMVDNILLIGKDGVEGKGASRSDTMIILTIDNLNKSLKLTSLARDIIVKIPNRGYEKLNHAYAYGGVDLLIKTINENLNLNLKDYAIVDFRSFIEIIDALGGVTIDVNEKEINHLNKVINTCYGLSEQKEGNIEYITNIGNQQLNGYQALAYARIRKMDTIYNRDERQRKILANVAQNLSNTSVTNYASIVKSLIKYVDVNISFSKIMKMALISHELASYDIKQLQFPSEKYREETKLEENGMFVVKWEKDKNIEMLHKFIYGN</sequence>
<keyword evidence="4" id="KW-1185">Reference proteome</keyword>
<dbReference type="NCBIfam" id="TIGR00350">
    <property type="entry name" value="lytR_cpsA_psr"/>
    <property type="match status" value="1"/>
</dbReference>
<dbReference type="InterPro" id="IPR004474">
    <property type="entry name" value="LytR_CpsA_psr"/>
</dbReference>
<evidence type="ECO:0000256" key="1">
    <source>
        <dbReference type="ARBA" id="ARBA00006068"/>
    </source>
</evidence>
<evidence type="ECO:0000259" key="2">
    <source>
        <dbReference type="Pfam" id="PF03816"/>
    </source>
</evidence>
<comment type="caution">
    <text evidence="3">The sequence shown here is derived from an EMBL/GenBank/DDBJ whole genome shotgun (WGS) entry which is preliminary data.</text>
</comment>
<organism evidence="3 4">
    <name type="scientific">Romboutsia maritimum</name>
    <dbReference type="NCBI Taxonomy" id="2020948"/>
    <lineage>
        <taxon>Bacteria</taxon>
        <taxon>Bacillati</taxon>
        <taxon>Bacillota</taxon>
        <taxon>Clostridia</taxon>
        <taxon>Peptostreptococcales</taxon>
        <taxon>Peptostreptococcaceae</taxon>
        <taxon>Romboutsia</taxon>
    </lineage>
</organism>
<dbReference type="Proteomes" id="UP000243494">
    <property type="component" value="Unassembled WGS sequence"/>
</dbReference>
<proteinExistence type="inferred from homology"/>
<gene>
    <name evidence="3" type="ORF">CHF27_000845</name>
</gene>
<dbReference type="Pfam" id="PF03816">
    <property type="entry name" value="LytR_cpsA_psr"/>
    <property type="match status" value="1"/>
</dbReference>
<feature type="domain" description="Cell envelope-related transcriptional attenuator" evidence="2">
    <location>
        <begin position="54"/>
        <end position="213"/>
    </location>
</feature>
<dbReference type="AlphaFoldDB" id="A0A371IWC0"/>
<name>A0A371IWC0_9FIRM</name>